<reference evidence="1" key="1">
    <citation type="journal article" date="2015" name="Nature">
        <title>Complex archaea that bridge the gap between prokaryotes and eukaryotes.</title>
        <authorList>
            <person name="Spang A."/>
            <person name="Saw J.H."/>
            <person name="Jorgensen S.L."/>
            <person name="Zaremba-Niedzwiedzka K."/>
            <person name="Martijn J."/>
            <person name="Lind A.E."/>
            <person name="van Eijk R."/>
            <person name="Schleper C."/>
            <person name="Guy L."/>
            <person name="Ettema T.J."/>
        </authorList>
    </citation>
    <scope>NUCLEOTIDE SEQUENCE</scope>
</reference>
<sequence length="64" mass="7138">MTTDIQKLIEALDRHRGAILVTPTSKEDRKVIQEIASVYNLETIFDPSHGSNGEIRIIVNDFGA</sequence>
<organism evidence="1">
    <name type="scientific">marine sediment metagenome</name>
    <dbReference type="NCBI Taxonomy" id="412755"/>
    <lineage>
        <taxon>unclassified sequences</taxon>
        <taxon>metagenomes</taxon>
        <taxon>ecological metagenomes</taxon>
    </lineage>
</organism>
<name>A0A0F9N9I0_9ZZZZ</name>
<comment type="caution">
    <text evidence="1">The sequence shown here is derived from an EMBL/GenBank/DDBJ whole genome shotgun (WGS) entry which is preliminary data.</text>
</comment>
<evidence type="ECO:0000313" key="1">
    <source>
        <dbReference type="EMBL" id="KKN14629.1"/>
    </source>
</evidence>
<accession>A0A0F9N9I0</accession>
<protein>
    <submittedName>
        <fullName evidence="1">Uncharacterized protein</fullName>
    </submittedName>
</protein>
<proteinExistence type="predicted"/>
<dbReference type="EMBL" id="LAZR01003798">
    <property type="protein sequence ID" value="KKN14629.1"/>
    <property type="molecule type" value="Genomic_DNA"/>
</dbReference>
<dbReference type="AlphaFoldDB" id="A0A0F9N9I0"/>
<gene>
    <name evidence="1" type="ORF">LCGC14_0994200</name>
</gene>